<dbReference type="PANTHER" id="PTHR48078:SF6">
    <property type="entry name" value="L-THREONINE DEHYDRATASE CATABOLIC TDCB"/>
    <property type="match status" value="1"/>
</dbReference>
<dbReference type="GO" id="GO:0030170">
    <property type="term" value="F:pyridoxal phosphate binding"/>
    <property type="evidence" value="ECO:0007669"/>
    <property type="project" value="InterPro"/>
</dbReference>
<dbReference type="UniPathway" id="UPA00052">
    <property type="reaction ID" value="UER00507"/>
</dbReference>
<dbReference type="CDD" id="cd01562">
    <property type="entry name" value="Thr-dehyd"/>
    <property type="match status" value="1"/>
</dbReference>
<evidence type="ECO:0000313" key="14">
    <source>
        <dbReference type="EMBL" id="SFR65402.1"/>
    </source>
</evidence>
<evidence type="ECO:0000256" key="9">
    <source>
        <dbReference type="ARBA" id="ARBA00022898"/>
    </source>
</evidence>
<dbReference type="GO" id="GO:0070689">
    <property type="term" value="P:L-threonine catabolic process to propionate"/>
    <property type="evidence" value="ECO:0007669"/>
    <property type="project" value="UniProtKB-UniPathway"/>
</dbReference>
<keyword evidence="10" id="KW-0456">Lyase</keyword>
<name>A0A1I6IF90_9FIRM</name>
<evidence type="ECO:0000256" key="5">
    <source>
        <dbReference type="ARBA" id="ARBA00011447"/>
    </source>
</evidence>
<comment type="function">
    <text evidence="11">Catalyzes the anaerobic formation of alpha-ketobutyrate and ammonia from threonine in a two-step reaction. The first step involved a dehydration of threonine and a production of enamine intermediates (aminocrotonate), which tautomerizes to its imine form (iminobutyrate). Both intermediates are unstable and short-lived. The second step is the nonenzymatic hydrolysis of the enamine/imine intermediates to form 2-ketobutyrate and free ammonia. In the low water environment of the cell, the second step is accelerated by RidA.</text>
</comment>
<dbReference type="PANTHER" id="PTHR48078">
    <property type="entry name" value="THREONINE DEHYDRATASE, MITOCHONDRIAL-RELATED"/>
    <property type="match status" value="1"/>
</dbReference>
<dbReference type="CDD" id="cd04886">
    <property type="entry name" value="ACT_ThrD-II-like"/>
    <property type="match status" value="1"/>
</dbReference>
<dbReference type="EMBL" id="FOZC01000001">
    <property type="protein sequence ID" value="SFR65402.1"/>
    <property type="molecule type" value="Genomic_DNA"/>
</dbReference>
<dbReference type="SUPFAM" id="SSF53686">
    <property type="entry name" value="Tryptophan synthase beta subunit-like PLP-dependent enzymes"/>
    <property type="match status" value="1"/>
</dbReference>
<dbReference type="InterPro" id="IPR000634">
    <property type="entry name" value="Ser/Thr_deHydtase_PyrdxlP-BS"/>
</dbReference>
<protein>
    <recommendedName>
        <fullName evidence="7">L-threonine dehydratase catabolic TdcB</fullName>
        <ecNumber evidence="6">4.3.1.19</ecNumber>
    </recommendedName>
    <alternativeName>
        <fullName evidence="12">Threonine deaminase</fullName>
    </alternativeName>
</protein>
<evidence type="ECO:0000259" key="13">
    <source>
        <dbReference type="PROSITE" id="PS51671"/>
    </source>
</evidence>
<dbReference type="GO" id="GO:0004794">
    <property type="term" value="F:threonine deaminase activity"/>
    <property type="evidence" value="ECO:0007669"/>
    <property type="project" value="UniProtKB-EC"/>
</dbReference>
<evidence type="ECO:0000256" key="12">
    <source>
        <dbReference type="ARBA" id="ARBA00031427"/>
    </source>
</evidence>
<sequence>MELTLDRVYQAAHVLKPVVKKTDLVHAVRIETDCDLYLKAENLQNTGSFKIRGAYFKISTLTDEEKARGVVACSAGNHAQGVALAATKAGTGSTIFLPAGAPISKVEATRGYGAEVRMIDGVYDDAYAACMQFQKDTGAVMIHPFNDPDVIAGQGTIGIEICEQLVDADAVVVPIGGGGLISGVAYVMKMLNPKCRVYGVQAEGAPSMARAFHEKKLEAIDSVNTFADGIAVKCPGDVTYDMVSRYVDDVVTVSDEETAAAILTLMEKEKVVAEGAGAVSVAAVLFHKIPVKGKKVVCVVSGGNIDVNILSRVINRGLVKTGRKSTLTIELMDKPGQLVEVARAIASTGANVTKVDHNNTAQSMEINGCYLTVEMETRNFEQIEEIRQTLTEKGFKLIDRR</sequence>
<dbReference type="InterPro" id="IPR050147">
    <property type="entry name" value="Ser/Thr_Dehydratase"/>
</dbReference>
<comment type="subunit">
    <text evidence="5">In the native structure, TdcB is in a dimeric form, whereas in the TdcB-AMP complex, it exists in a tetrameric form (dimer of dimers).</text>
</comment>
<evidence type="ECO:0000256" key="2">
    <source>
        <dbReference type="ARBA" id="ARBA00001933"/>
    </source>
</evidence>
<dbReference type="InterPro" id="IPR036052">
    <property type="entry name" value="TrpB-like_PALP_sf"/>
</dbReference>
<dbReference type="InterPro" id="IPR001926">
    <property type="entry name" value="TrpB-like_PALP"/>
</dbReference>
<feature type="domain" description="ACT" evidence="13">
    <location>
        <begin position="326"/>
        <end position="401"/>
    </location>
</feature>
<comment type="catalytic activity">
    <reaction evidence="1">
        <text>L-threonine = 2-oxobutanoate + NH4(+)</text>
        <dbReference type="Rhea" id="RHEA:22108"/>
        <dbReference type="ChEBI" id="CHEBI:16763"/>
        <dbReference type="ChEBI" id="CHEBI:28938"/>
        <dbReference type="ChEBI" id="CHEBI:57926"/>
        <dbReference type="EC" id="4.3.1.19"/>
    </reaction>
</comment>
<comment type="pathway">
    <text evidence="3">Amino-acid degradation; L-threonine degradation via propanoate pathway; propanoate from L-threonine: step 1/4.</text>
</comment>
<dbReference type="PROSITE" id="PS00165">
    <property type="entry name" value="DEHYDRATASE_SER_THR"/>
    <property type="match status" value="1"/>
</dbReference>
<accession>A0A1I6IF90</accession>
<dbReference type="RefSeq" id="WP_031471319.1">
    <property type="nucleotide sequence ID" value="NZ_FOZC01000001.1"/>
</dbReference>
<keyword evidence="8" id="KW-0021">Allosteric enzyme</keyword>
<dbReference type="AlphaFoldDB" id="A0A1I6IF90"/>
<dbReference type="InterPro" id="IPR005789">
    <property type="entry name" value="Thr_deHydtase_catblc"/>
</dbReference>
<evidence type="ECO:0000256" key="10">
    <source>
        <dbReference type="ARBA" id="ARBA00023239"/>
    </source>
</evidence>
<gene>
    <name evidence="14" type="ORF">SAMN02910262_00348</name>
</gene>
<comment type="cofactor">
    <cofactor evidence="2">
        <name>pyridoxal 5'-phosphate</name>
        <dbReference type="ChEBI" id="CHEBI:597326"/>
    </cofactor>
</comment>
<dbReference type="InterPro" id="IPR002912">
    <property type="entry name" value="ACT_dom"/>
</dbReference>
<evidence type="ECO:0000256" key="1">
    <source>
        <dbReference type="ARBA" id="ARBA00001274"/>
    </source>
</evidence>
<evidence type="ECO:0000256" key="11">
    <source>
        <dbReference type="ARBA" id="ARBA00025527"/>
    </source>
</evidence>
<evidence type="ECO:0000313" key="15">
    <source>
        <dbReference type="Proteomes" id="UP000214760"/>
    </source>
</evidence>
<dbReference type="FunFam" id="3.40.50.1100:FF:000007">
    <property type="entry name" value="L-threonine dehydratase catabolic TdcB"/>
    <property type="match status" value="1"/>
</dbReference>
<keyword evidence="9" id="KW-0663">Pyridoxal phosphate</keyword>
<evidence type="ECO:0000256" key="8">
    <source>
        <dbReference type="ARBA" id="ARBA00022533"/>
    </source>
</evidence>
<dbReference type="InterPro" id="IPR044561">
    <property type="entry name" value="ACT_ThrD-II-like"/>
</dbReference>
<dbReference type="GO" id="GO:0003941">
    <property type="term" value="F:L-serine ammonia-lyase activity"/>
    <property type="evidence" value="ECO:0007669"/>
    <property type="project" value="TreeGrafter"/>
</dbReference>
<reference evidence="14 15" key="1">
    <citation type="submission" date="2016-10" db="EMBL/GenBank/DDBJ databases">
        <authorList>
            <person name="de Groot N.N."/>
        </authorList>
    </citation>
    <scope>NUCLEOTIDE SEQUENCE [LARGE SCALE GENOMIC DNA]</scope>
    <source>
        <strain evidence="14 15">F</strain>
    </source>
</reference>
<dbReference type="Gene3D" id="3.40.50.1100">
    <property type="match status" value="2"/>
</dbReference>
<comment type="similarity">
    <text evidence="4">Belongs to the serine/threonine dehydratase family.</text>
</comment>
<dbReference type="Proteomes" id="UP000214760">
    <property type="component" value="Unassembled WGS sequence"/>
</dbReference>
<dbReference type="EC" id="4.3.1.19" evidence="6"/>
<evidence type="ECO:0000256" key="4">
    <source>
        <dbReference type="ARBA" id="ARBA00010869"/>
    </source>
</evidence>
<proteinExistence type="inferred from homology"/>
<dbReference type="Pfam" id="PF00291">
    <property type="entry name" value="PALP"/>
    <property type="match status" value="1"/>
</dbReference>
<dbReference type="NCBIfam" id="TIGR01127">
    <property type="entry name" value="ilvA_1Cterm"/>
    <property type="match status" value="1"/>
</dbReference>
<organism evidence="14 15">
    <name type="scientific">[Clostridium] aminophilum</name>
    <dbReference type="NCBI Taxonomy" id="1526"/>
    <lineage>
        <taxon>Bacteria</taxon>
        <taxon>Bacillati</taxon>
        <taxon>Bacillota</taxon>
        <taxon>Clostridia</taxon>
        <taxon>Lachnospirales</taxon>
        <taxon>Lachnospiraceae</taxon>
    </lineage>
</organism>
<evidence type="ECO:0000256" key="6">
    <source>
        <dbReference type="ARBA" id="ARBA00012096"/>
    </source>
</evidence>
<dbReference type="SMR" id="A0A1I6IF90"/>
<evidence type="ECO:0000256" key="3">
    <source>
        <dbReference type="ARBA" id="ARBA00004958"/>
    </source>
</evidence>
<evidence type="ECO:0000256" key="7">
    <source>
        <dbReference type="ARBA" id="ARBA00022248"/>
    </source>
</evidence>
<dbReference type="GO" id="GO:0009097">
    <property type="term" value="P:isoleucine biosynthetic process"/>
    <property type="evidence" value="ECO:0007669"/>
    <property type="project" value="TreeGrafter"/>
</dbReference>
<dbReference type="PROSITE" id="PS51671">
    <property type="entry name" value="ACT"/>
    <property type="match status" value="1"/>
</dbReference>
<dbReference type="Gene3D" id="3.30.70.260">
    <property type="match status" value="1"/>
</dbReference>
<dbReference type="GO" id="GO:0006565">
    <property type="term" value="P:L-serine catabolic process"/>
    <property type="evidence" value="ECO:0007669"/>
    <property type="project" value="TreeGrafter"/>
</dbReference>